<name>A0ABV7VKJ1_9PROT</name>
<reference evidence="2" key="1">
    <citation type="journal article" date="2019" name="Int. J. Syst. Evol. Microbiol.">
        <title>The Global Catalogue of Microorganisms (GCM) 10K type strain sequencing project: providing services to taxonomists for standard genome sequencing and annotation.</title>
        <authorList>
            <consortium name="The Broad Institute Genomics Platform"/>
            <consortium name="The Broad Institute Genome Sequencing Center for Infectious Disease"/>
            <person name="Wu L."/>
            <person name="Ma J."/>
        </authorList>
    </citation>
    <scope>NUCLEOTIDE SEQUENCE [LARGE SCALE GENOMIC DNA]</scope>
    <source>
        <strain evidence="2">KCTC 42182</strain>
    </source>
</reference>
<dbReference type="EMBL" id="JBHRYJ010000003">
    <property type="protein sequence ID" value="MFC3677041.1"/>
    <property type="molecule type" value="Genomic_DNA"/>
</dbReference>
<gene>
    <name evidence="1" type="ORF">ACFOOQ_15895</name>
</gene>
<comment type="caution">
    <text evidence="1">The sequence shown here is derived from an EMBL/GenBank/DDBJ whole genome shotgun (WGS) entry which is preliminary data.</text>
</comment>
<protein>
    <recommendedName>
        <fullName evidence="3">Anti-bacteriophage protein A/HamA C-terminal domain-containing protein</fullName>
    </recommendedName>
</protein>
<dbReference type="Proteomes" id="UP001595711">
    <property type="component" value="Unassembled WGS sequence"/>
</dbReference>
<evidence type="ECO:0008006" key="3">
    <source>
        <dbReference type="Google" id="ProtNLM"/>
    </source>
</evidence>
<keyword evidence="2" id="KW-1185">Reference proteome</keyword>
<evidence type="ECO:0000313" key="2">
    <source>
        <dbReference type="Proteomes" id="UP001595711"/>
    </source>
</evidence>
<dbReference type="RefSeq" id="WP_379728440.1">
    <property type="nucleotide sequence ID" value="NZ_JBHRYJ010000003.1"/>
</dbReference>
<accession>A0ABV7VKJ1</accession>
<organism evidence="1 2">
    <name type="scientific">Ferrovibrio xuzhouensis</name>
    <dbReference type="NCBI Taxonomy" id="1576914"/>
    <lineage>
        <taxon>Bacteria</taxon>
        <taxon>Pseudomonadati</taxon>
        <taxon>Pseudomonadota</taxon>
        <taxon>Alphaproteobacteria</taxon>
        <taxon>Rhodospirillales</taxon>
        <taxon>Rhodospirillaceae</taxon>
        <taxon>Ferrovibrio</taxon>
    </lineage>
</organism>
<proteinExistence type="predicted"/>
<evidence type="ECO:0000313" key="1">
    <source>
        <dbReference type="EMBL" id="MFC3677041.1"/>
    </source>
</evidence>
<sequence>MKSSENLFISDIPNTTDWKPLKNHYITSHATSSLIDLFDQDEGGQQEQIGIWLTDNLHPRGVFHSPKIPDGKKLRELTDILFSHEYGSILIESKAISLTTRASLPNRSKLARDVSSHIAKAAKQLRGGIRQLKQNTLVFNDAGIALDIERTKPMHGIILIPDLDLVENRALYGTRFITDFMSATGSFIHILDTSELLRIVQAAEMIAARGKTTTPMMAFDYYLVERARKSAEAETLCIEVLLRFADN</sequence>